<name>A0ABW8Y6U7_9FLAO</name>
<dbReference type="Proteomes" id="UP001629058">
    <property type="component" value="Unassembled WGS sequence"/>
</dbReference>
<sequence>MNPTIKIPVNPAVKKYLEIKLGKNYTLGTDDWFGIIVYNFLINKTNKHFKIIPKKYDKEIQFFEIILSSNQAEKAGIILTEKQEASINNICYKIFKEELYSAAVVNKNLYSLDYMVTMNNLLDLYDITEEDLSYDALIKGFYRDRKAISENMYL</sequence>
<keyword evidence="2" id="KW-1185">Reference proteome</keyword>
<comment type="caution">
    <text evidence="1">The sequence shown here is derived from an EMBL/GenBank/DDBJ whole genome shotgun (WGS) entry which is preliminary data.</text>
</comment>
<organism evidence="1 2">
    <name type="scientific">Chryseobacterium terrae</name>
    <dbReference type="NCBI Taxonomy" id="3163299"/>
    <lineage>
        <taxon>Bacteria</taxon>
        <taxon>Pseudomonadati</taxon>
        <taxon>Bacteroidota</taxon>
        <taxon>Flavobacteriia</taxon>
        <taxon>Flavobacteriales</taxon>
        <taxon>Weeksellaceae</taxon>
        <taxon>Chryseobacterium group</taxon>
        <taxon>Chryseobacterium</taxon>
    </lineage>
</organism>
<proteinExistence type="predicted"/>
<accession>A0ABW8Y6U7</accession>
<dbReference type="RefSeq" id="WP_408091337.1">
    <property type="nucleotide sequence ID" value="NZ_JBELPY010000009.1"/>
</dbReference>
<gene>
    <name evidence="1" type="ORF">ABS765_13340</name>
</gene>
<evidence type="ECO:0000313" key="1">
    <source>
        <dbReference type="EMBL" id="MFL9835008.1"/>
    </source>
</evidence>
<evidence type="ECO:0000313" key="2">
    <source>
        <dbReference type="Proteomes" id="UP001629058"/>
    </source>
</evidence>
<dbReference type="EMBL" id="JBELPY010000009">
    <property type="protein sequence ID" value="MFL9835008.1"/>
    <property type="molecule type" value="Genomic_DNA"/>
</dbReference>
<protein>
    <submittedName>
        <fullName evidence="1">Uncharacterized protein</fullName>
    </submittedName>
</protein>
<reference evidence="1 2" key="1">
    <citation type="submission" date="2024-06" db="EMBL/GenBank/DDBJ databases">
        <authorList>
            <person name="Kaempfer P."/>
            <person name="Viver T."/>
        </authorList>
    </citation>
    <scope>NUCLEOTIDE SEQUENCE [LARGE SCALE GENOMIC DNA]</scope>
    <source>
        <strain evidence="1 2">ST-37</strain>
    </source>
</reference>